<evidence type="ECO:0000313" key="2">
    <source>
        <dbReference type="EMBL" id="SDI08875.1"/>
    </source>
</evidence>
<dbReference type="InterPro" id="IPR037171">
    <property type="entry name" value="NagB/RpiA_transferase-like"/>
</dbReference>
<accession>A0A0D1XPS3</accession>
<reference evidence="1 3" key="1">
    <citation type="submission" date="2015-07" db="EMBL/GenBank/DDBJ databases">
        <title>Fjat-14205 dsm 2895.</title>
        <authorList>
            <person name="Liu B."/>
            <person name="Wang J."/>
            <person name="Zhu Y."/>
            <person name="Liu G."/>
            <person name="Chen Q."/>
            <person name="Chen Z."/>
            <person name="Lan J."/>
            <person name="Che J."/>
            <person name="Ge C."/>
            <person name="Shi H."/>
            <person name="Pan Z."/>
            <person name="Liu X."/>
        </authorList>
    </citation>
    <scope>NUCLEOTIDE SEQUENCE [LARGE SCALE GENOMIC DNA]</scope>
    <source>
        <strain evidence="1 3">DSM 2895</strain>
    </source>
</reference>
<gene>
    <name evidence="1" type="ORF">AF333_25130</name>
    <name evidence="2" type="ORF">SAMN04487909_101510</name>
</gene>
<dbReference type="Proteomes" id="UP000037269">
    <property type="component" value="Unassembled WGS sequence"/>
</dbReference>
<dbReference type="SMART" id="SM00882">
    <property type="entry name" value="CoA_trans"/>
    <property type="match status" value="1"/>
</dbReference>
<reference evidence="2 4" key="2">
    <citation type="submission" date="2016-10" db="EMBL/GenBank/DDBJ databases">
        <authorList>
            <person name="de Groot N.N."/>
        </authorList>
    </citation>
    <scope>NUCLEOTIDE SEQUENCE [LARGE SCALE GENOMIC DNA]</scope>
    <source>
        <strain evidence="2 4">DSM 2895</strain>
    </source>
</reference>
<dbReference type="RefSeq" id="WP_043068152.1">
    <property type="nucleotide sequence ID" value="NZ_BJOA01000005.1"/>
</dbReference>
<evidence type="ECO:0000313" key="4">
    <source>
        <dbReference type="Proteomes" id="UP000182836"/>
    </source>
</evidence>
<dbReference type="GeneID" id="42308409"/>
<dbReference type="Gene3D" id="3.30.30.40">
    <property type="match status" value="1"/>
</dbReference>
<dbReference type="EMBL" id="FNED01000001">
    <property type="protein sequence ID" value="SDI08875.1"/>
    <property type="molecule type" value="Genomic_DNA"/>
</dbReference>
<sequence>MADKRCSLQEAIQMIQNDDMITFSGFVIWRRPMAAIYEMLRQGKKGLHLVEVNSGTHAELLIGAGAVSIWESCWIGHELYGKVPHCLDRKMRERSVIVEDYSHQHMLYRMAAGAMGIPYLPTWASRGTDILNPEYDMLEKSGLRNGANERIPAKKFDFAQDPFYNEGEIIHVPAVRPRVCIVHAQQVGEEGTIRITGQTYSDEQAIKASELVIVLAEEIVPESYLREEPERNLIPGYLVDAIVELPWGAHPTGAYGYYDVDGPFIREFAAASKTDEGFATWADEWVYGVKDHEEYLNKLGVSRLEKLRANSYRKYSTKVKRGTR</sequence>
<organism evidence="1 3">
    <name type="scientific">Aneurinibacillus migulanus</name>
    <name type="common">Bacillus migulanus</name>
    <dbReference type="NCBI Taxonomy" id="47500"/>
    <lineage>
        <taxon>Bacteria</taxon>
        <taxon>Bacillati</taxon>
        <taxon>Bacillota</taxon>
        <taxon>Bacilli</taxon>
        <taxon>Bacillales</taxon>
        <taxon>Paenibacillaceae</taxon>
        <taxon>Aneurinibacillus group</taxon>
        <taxon>Aneurinibacillus</taxon>
    </lineage>
</organism>
<name>A0A0D1XPS3_ANEMI</name>
<evidence type="ECO:0000313" key="3">
    <source>
        <dbReference type="Proteomes" id="UP000037269"/>
    </source>
</evidence>
<dbReference type="STRING" id="47500.AF333_25130"/>
<evidence type="ECO:0000313" key="1">
    <source>
        <dbReference type="EMBL" id="KON98225.1"/>
    </source>
</evidence>
<dbReference type="PATRIC" id="fig|47500.12.peg.5816"/>
<dbReference type="EMBL" id="LGUG01000004">
    <property type="protein sequence ID" value="KON98225.1"/>
    <property type="molecule type" value="Genomic_DNA"/>
</dbReference>
<keyword evidence="1" id="KW-0808">Transferase</keyword>
<dbReference type="Gene3D" id="3.40.1080.10">
    <property type="entry name" value="Glutaconate Coenzyme A-transferase"/>
    <property type="match status" value="1"/>
</dbReference>
<dbReference type="Pfam" id="PF01144">
    <property type="entry name" value="CoA_trans"/>
    <property type="match status" value="1"/>
</dbReference>
<proteinExistence type="predicted"/>
<dbReference type="GO" id="GO:0008410">
    <property type="term" value="F:CoA-transferase activity"/>
    <property type="evidence" value="ECO:0007669"/>
    <property type="project" value="InterPro"/>
</dbReference>
<dbReference type="SUPFAM" id="SSF100950">
    <property type="entry name" value="NagB/RpiA/CoA transferase-like"/>
    <property type="match status" value="1"/>
</dbReference>
<dbReference type="OrthoDB" id="9777193at2"/>
<protein>
    <submittedName>
        <fullName evidence="1 2">CoA-transferase</fullName>
    </submittedName>
</protein>
<dbReference type="AlphaFoldDB" id="A0A0D1XPS3"/>
<dbReference type="Proteomes" id="UP000182836">
    <property type="component" value="Unassembled WGS sequence"/>
</dbReference>
<keyword evidence="3" id="KW-1185">Reference proteome</keyword>
<dbReference type="InterPro" id="IPR004165">
    <property type="entry name" value="CoA_trans_fam_I"/>
</dbReference>